<sequence>MQIVAHRTKKALHDGKDAKHLEVKVGHCDRWQPACTVDEARLSHYFANLAHNKAARREEFRAARFVAKLKRRRERSFMSSWSSLGPRQKSECGTHKETPNHIVAAARTGGFLTAVSASGVIVDIDELVGVESLSQRCRFLAMLKSRHPDLKVIVHDDACHLRLMMEANRASSPIAEELAADVACIVDEYHASAHVGAWCKKHCLPSLPENQALLRKFPTNICEVKNSDLSPLAHTIHHMGRWMCILAVAEMVDVSSRRVLALAEARRGVERRKVARAKKKAQEKLCAATPPPELTAAEIRALMDAAQQKVDENFNAAEHLPEAVYKFVHPIATTTCQGFYSTTMMLLGAVPALTNGARVKLWSQKARPLTAVVIQVAVPQKGKSRLYPVIEEMFDTCDDVVADLAQHMFNEAREGRQDAHASVGGELVVNSAALQSFTFPEFFFRCSAACKQVECKVGDKKTDPGIPARVWFGNGFNLDEAYEFFDGLGLLGNATKDKDKTPSLNASLLNSLLQSGKTRRATRTSTNFGMSRDKTVSISILGNAHPDKAIPMGRGCLGSHTAATKERFVFCLDRAVPRHAPLPEDCELEAGDDGWTWLPLTAQQAAVYGWDHFKDVDDRSQPAPCEGGLVIQGPPGGYVVSFPDGHQSRLRYLCRPDGGLVATEYRISSRWNLPDPTDRIRAAARRIAGLFKDKPHAVLEFESRAKKILLGNQVAQSNRADMCEDDVPTAALHSKAAEHVGNFAGLLAVLEYGGGAPLPEGHDVVLITEDHVETAWRLVNTSLLIREAWRAVPPVEDDDLAAPGFGLADAIRGDCQPGLYAPALPTQLPPFPATELAGGAGGGPADPLSPADDEEDGAELASRGDGAGGVSRGAPPGRAGSEGSQPAESPRSPRPEEEEEEAVSPTSREPAPRARGSRFSSSTRRPLWRPLPPRRRPLPAPPRRAPERRRRLRRSRPRSAGGTWKRKRTSTKWGWAPRVT</sequence>
<comment type="caution">
    <text evidence="2">The sequence shown here is derived from an EMBL/GenBank/DDBJ whole genome shotgun (WGS) entry which is preliminary data.</text>
</comment>
<evidence type="ECO:0000256" key="1">
    <source>
        <dbReference type="SAM" id="MobiDB-lite"/>
    </source>
</evidence>
<evidence type="ECO:0008006" key="4">
    <source>
        <dbReference type="Google" id="ProtNLM"/>
    </source>
</evidence>
<organism evidence="2 3">
    <name type="scientific">Prorocentrum cordatum</name>
    <dbReference type="NCBI Taxonomy" id="2364126"/>
    <lineage>
        <taxon>Eukaryota</taxon>
        <taxon>Sar</taxon>
        <taxon>Alveolata</taxon>
        <taxon>Dinophyceae</taxon>
        <taxon>Prorocentrales</taxon>
        <taxon>Prorocentraceae</taxon>
        <taxon>Prorocentrum</taxon>
    </lineage>
</organism>
<evidence type="ECO:0000313" key="2">
    <source>
        <dbReference type="EMBL" id="CAK0840779.1"/>
    </source>
</evidence>
<dbReference type="Proteomes" id="UP001189429">
    <property type="component" value="Unassembled WGS sequence"/>
</dbReference>
<gene>
    <name evidence="2" type="ORF">PCOR1329_LOCUS36128</name>
</gene>
<accession>A0ABN9T6T1</accession>
<feature type="compositionally biased region" description="Basic residues" evidence="1">
    <location>
        <begin position="946"/>
        <end position="957"/>
    </location>
</feature>
<evidence type="ECO:0000313" key="3">
    <source>
        <dbReference type="Proteomes" id="UP001189429"/>
    </source>
</evidence>
<feature type="region of interest" description="Disordered" evidence="1">
    <location>
        <begin position="823"/>
        <end position="980"/>
    </location>
</feature>
<dbReference type="EMBL" id="CAUYUJ010014399">
    <property type="protein sequence ID" value="CAK0840779.1"/>
    <property type="molecule type" value="Genomic_DNA"/>
</dbReference>
<keyword evidence="3" id="KW-1185">Reference proteome</keyword>
<name>A0ABN9T6T1_9DINO</name>
<reference evidence="2" key="1">
    <citation type="submission" date="2023-10" db="EMBL/GenBank/DDBJ databases">
        <authorList>
            <person name="Chen Y."/>
            <person name="Shah S."/>
            <person name="Dougan E. K."/>
            <person name="Thang M."/>
            <person name="Chan C."/>
        </authorList>
    </citation>
    <scope>NUCLEOTIDE SEQUENCE [LARGE SCALE GENOMIC DNA]</scope>
</reference>
<protein>
    <recommendedName>
        <fullName evidence="4">DUF3987 domain-containing protein</fullName>
    </recommendedName>
</protein>
<proteinExistence type="predicted"/>